<dbReference type="Pfam" id="PF01432">
    <property type="entry name" value="Peptidase_M3"/>
    <property type="match status" value="1"/>
</dbReference>
<dbReference type="GO" id="GO:0046872">
    <property type="term" value="F:metal ion binding"/>
    <property type="evidence" value="ECO:0007669"/>
    <property type="project" value="UniProtKB-UniRule"/>
</dbReference>
<dbReference type="InterPro" id="IPR011976">
    <property type="entry name" value="Pept_M3B_oligopep-rel"/>
</dbReference>
<proteinExistence type="inferred from homology"/>
<dbReference type="SUPFAM" id="SSF55486">
    <property type="entry name" value="Metalloproteases ('zincins'), catalytic domain"/>
    <property type="match status" value="1"/>
</dbReference>
<gene>
    <name evidence="8" type="ORF">kam1_334</name>
</gene>
<accession>A0A516TK31</accession>
<sequence length="576" mass="68216">MNGTTALNLSPYKPLGFLEPGQDILEANTLHRLFDRLENELKNVKSLEELKRWIGYYDELREALDEQRAIRYISMTCQTDDEEREKKYLYIITVVEPLRKPRQIAILKKLVENPFFKELDESYAVFKRSVLSQLSIYREENVAREIEEEKLCQQYQKISASLTALYEGKEYTLVQLSRYLEEQDREKRKRVWETIAQKRLEKKELFDDIFDKLLSIRSQIAASAGFENFRDYIFQKYQRFDYTPEDCLKLGRAIEEVVLPLQKEIEEWRKKALNLDQLRPWDLSVDPEGAPPLRPFHNGKELFEKVGNIFKRMDRRLWNFYKTLGEKHLIDLENRKGKAPGGYQSTLPLARLPFIFMNAVGTHRDLETLLHESGHAFHSLACRDQFLYDYRSAPLEFCEVASMSMELFAASYLDEFYSSSELKRANRKLFEGIILFFPWMATVDGFQQELYVSLDKSRERRGRIWEQLMDRFGGTVDWRGYEEVRRYLWQRQLHIFEVPFYYIEYGIAQIGALAFWMAAKKDLKTTLDRYLYALSLGGSRPLKELFQAAGLPFDFSAQTLKPLVEAAREEWLRLRP</sequence>
<name>A0A516TK31_9BACT</name>
<protein>
    <submittedName>
        <fullName evidence="8">Oligoendopeptidase F</fullName>
        <ecNumber evidence="8">3.4.24.-</ecNumber>
    </submittedName>
</protein>
<keyword evidence="1 6" id="KW-0645">Protease</keyword>
<keyword evidence="4 6" id="KW-0862">Zinc</keyword>
<dbReference type="RefSeq" id="WP_143958201.1">
    <property type="nucleotide sequence ID" value="NZ_CP037899.1"/>
</dbReference>
<keyword evidence="3 6" id="KW-0378">Hydrolase</keyword>
<keyword evidence="5 6" id="KW-0482">Metalloprotease</keyword>
<reference evidence="9" key="1">
    <citation type="submission" date="2019-03" db="EMBL/GenBank/DDBJ databases">
        <title>Complete genome of Methylacidiphilum kamchatkense Kam1.</title>
        <authorList>
            <person name="Kruse T."/>
            <person name="Murarilal Ratnadevi C."/>
            <person name="Erikstad H.-A."/>
            <person name="Birkeland N.-K."/>
        </authorList>
    </citation>
    <scope>NUCLEOTIDE SEQUENCE [LARGE SCALE GENOMIC DNA]</scope>
    <source>
        <strain evidence="9">kam1</strain>
    </source>
</reference>
<evidence type="ECO:0000256" key="5">
    <source>
        <dbReference type="ARBA" id="ARBA00023049"/>
    </source>
</evidence>
<dbReference type="EC" id="3.4.24.-" evidence="8"/>
<dbReference type="EMBL" id="CP037899">
    <property type="protein sequence ID" value="QDQ41587.1"/>
    <property type="molecule type" value="Genomic_DNA"/>
</dbReference>
<evidence type="ECO:0000259" key="7">
    <source>
        <dbReference type="Pfam" id="PF01432"/>
    </source>
</evidence>
<dbReference type="KEGG" id="mkc:kam1_334"/>
<dbReference type="GO" id="GO:0006508">
    <property type="term" value="P:proteolysis"/>
    <property type="evidence" value="ECO:0007669"/>
    <property type="project" value="UniProtKB-KW"/>
</dbReference>
<organism evidence="8 9">
    <name type="scientific">Methylacidiphilum kamchatkense Kam1</name>
    <dbReference type="NCBI Taxonomy" id="1202785"/>
    <lineage>
        <taxon>Bacteria</taxon>
        <taxon>Pseudomonadati</taxon>
        <taxon>Verrucomicrobiota</taxon>
        <taxon>Methylacidiphilae</taxon>
        <taxon>Methylacidiphilales</taxon>
        <taxon>Methylacidiphilaceae</taxon>
        <taxon>Methylacidiphilum (ex Ratnadevi et al. 2023)</taxon>
    </lineage>
</organism>
<evidence type="ECO:0000256" key="1">
    <source>
        <dbReference type="ARBA" id="ARBA00022670"/>
    </source>
</evidence>
<keyword evidence="2 6" id="KW-0479">Metal-binding</keyword>
<dbReference type="AlphaFoldDB" id="A0A516TK31"/>
<evidence type="ECO:0000313" key="9">
    <source>
        <dbReference type="Proteomes" id="UP000315925"/>
    </source>
</evidence>
<dbReference type="Gene3D" id="1.10.1370.30">
    <property type="match status" value="1"/>
</dbReference>
<evidence type="ECO:0000256" key="6">
    <source>
        <dbReference type="RuleBase" id="RU003435"/>
    </source>
</evidence>
<dbReference type="GO" id="GO:0006518">
    <property type="term" value="P:peptide metabolic process"/>
    <property type="evidence" value="ECO:0007669"/>
    <property type="project" value="TreeGrafter"/>
</dbReference>
<dbReference type="GO" id="GO:0004222">
    <property type="term" value="F:metalloendopeptidase activity"/>
    <property type="evidence" value="ECO:0007669"/>
    <property type="project" value="InterPro"/>
</dbReference>
<comment type="cofactor">
    <cofactor evidence="6">
        <name>Zn(2+)</name>
        <dbReference type="ChEBI" id="CHEBI:29105"/>
    </cofactor>
    <text evidence="6">Binds 1 zinc ion.</text>
</comment>
<dbReference type="PANTHER" id="PTHR11804">
    <property type="entry name" value="PROTEASE M3 THIMET OLIGOPEPTIDASE-RELATED"/>
    <property type="match status" value="1"/>
</dbReference>
<dbReference type="InterPro" id="IPR001567">
    <property type="entry name" value="Pept_M3A_M3B_dom"/>
</dbReference>
<evidence type="ECO:0000256" key="2">
    <source>
        <dbReference type="ARBA" id="ARBA00022723"/>
    </source>
</evidence>
<dbReference type="PANTHER" id="PTHR11804:SF48">
    <property type="entry name" value="PUTATIVE-RELATED"/>
    <property type="match status" value="1"/>
</dbReference>
<comment type="similarity">
    <text evidence="6">Belongs to the peptidase M3 family.</text>
</comment>
<evidence type="ECO:0000256" key="4">
    <source>
        <dbReference type="ARBA" id="ARBA00022833"/>
    </source>
</evidence>
<evidence type="ECO:0000256" key="3">
    <source>
        <dbReference type="ARBA" id="ARBA00022801"/>
    </source>
</evidence>
<dbReference type="InterPro" id="IPR045090">
    <property type="entry name" value="Pept_M3A_M3B"/>
</dbReference>
<dbReference type="NCBIfam" id="TIGR02289">
    <property type="entry name" value="M3_not_pepF"/>
    <property type="match status" value="1"/>
</dbReference>
<feature type="domain" description="Peptidase M3A/M3B catalytic" evidence="7">
    <location>
        <begin position="179"/>
        <end position="558"/>
    </location>
</feature>
<dbReference type="Proteomes" id="UP000315925">
    <property type="component" value="Chromosome"/>
</dbReference>
<dbReference type="CDD" id="cd09606">
    <property type="entry name" value="M3B_PepF"/>
    <property type="match status" value="1"/>
</dbReference>
<evidence type="ECO:0000313" key="8">
    <source>
        <dbReference type="EMBL" id="QDQ41587.1"/>
    </source>
</evidence>